<protein>
    <submittedName>
        <fullName evidence="7">Sporulation integral membrane protein YtvI</fullName>
    </submittedName>
</protein>
<sequence length="343" mass="37851">MSRRQIANVLVFIILFSILIWKSGPLLLAFLTAVLIEPLIRLLIKTTGLKRIWASSITFLLFLMTFLLGCYWVGTTLFVQSVQLAERLPYLSEHMMGSIAGIVEQFEKYYDLLPDETVFTIRQALVSLQNSAIAFASSIGKWVLGIIAGIPELLITTIIYLVGLFLISLDLPGIQARFMNLFTDSAREKVELVIKELNRAAIGFLGAQLMLSTLTYMLTFIGLFILNIHYAAAISLVVILVDILPILGTGSVFVPWAIVLFINEQNKIAIGLLILFIVITVTRRIIEPKILGTSLGISALAAFASMFIGFKLIGLFGLALGPALVIIVQALLNADFIKIKIDF</sequence>
<dbReference type="InterPro" id="IPR014227">
    <property type="entry name" value="YtvI-like"/>
</dbReference>
<feature type="transmembrane region" description="Helical" evidence="6">
    <location>
        <begin position="5"/>
        <end position="21"/>
    </location>
</feature>
<keyword evidence="8" id="KW-1185">Reference proteome</keyword>
<organism evidence="7 8">
    <name type="scientific">Ammoniphilus oxalaticus</name>
    <dbReference type="NCBI Taxonomy" id="66863"/>
    <lineage>
        <taxon>Bacteria</taxon>
        <taxon>Bacillati</taxon>
        <taxon>Bacillota</taxon>
        <taxon>Bacilli</taxon>
        <taxon>Bacillales</taxon>
        <taxon>Paenibacillaceae</taxon>
        <taxon>Aneurinibacillus group</taxon>
        <taxon>Ammoniphilus</taxon>
    </lineage>
</organism>
<evidence type="ECO:0000313" key="7">
    <source>
        <dbReference type="EMBL" id="RKD22933.1"/>
    </source>
</evidence>
<evidence type="ECO:0000256" key="4">
    <source>
        <dbReference type="ARBA" id="ARBA00022989"/>
    </source>
</evidence>
<name>A0A419SGM2_9BACL</name>
<keyword evidence="4 6" id="KW-1133">Transmembrane helix</keyword>
<reference evidence="7 8" key="1">
    <citation type="submission" date="2016-08" db="EMBL/GenBank/DDBJ databases">
        <title>Novel Firmicute Genomes.</title>
        <authorList>
            <person name="Poppleton D.I."/>
            <person name="Gribaldo S."/>
        </authorList>
    </citation>
    <scope>NUCLEOTIDE SEQUENCE [LARGE SCALE GENOMIC DNA]</scope>
    <source>
        <strain evidence="7 8">RAOx-1</strain>
    </source>
</reference>
<dbReference type="RefSeq" id="WP_120190424.1">
    <property type="nucleotide sequence ID" value="NZ_MCHY01000009.1"/>
</dbReference>
<dbReference type="NCBIfam" id="TIGR02872">
    <property type="entry name" value="spore_ytvI"/>
    <property type="match status" value="1"/>
</dbReference>
<feature type="transmembrane region" description="Helical" evidence="6">
    <location>
        <begin position="142"/>
        <end position="169"/>
    </location>
</feature>
<dbReference type="PANTHER" id="PTHR21716:SF68">
    <property type="entry name" value="TRANSPORT PROTEIN YTVI-RELATED"/>
    <property type="match status" value="1"/>
</dbReference>
<feature type="transmembrane region" description="Helical" evidence="6">
    <location>
        <begin position="202"/>
        <end position="226"/>
    </location>
</feature>
<feature type="transmembrane region" description="Helical" evidence="6">
    <location>
        <begin position="56"/>
        <end position="74"/>
    </location>
</feature>
<proteinExistence type="inferred from homology"/>
<feature type="transmembrane region" description="Helical" evidence="6">
    <location>
        <begin position="306"/>
        <end position="332"/>
    </location>
</feature>
<comment type="subcellular location">
    <subcellularLocation>
        <location evidence="1">Membrane</location>
        <topology evidence="1">Multi-pass membrane protein</topology>
    </subcellularLocation>
</comment>
<dbReference type="Pfam" id="PF01594">
    <property type="entry name" value="AI-2E_transport"/>
    <property type="match status" value="1"/>
</dbReference>
<dbReference type="GO" id="GO:0055085">
    <property type="term" value="P:transmembrane transport"/>
    <property type="evidence" value="ECO:0007669"/>
    <property type="project" value="TreeGrafter"/>
</dbReference>
<evidence type="ECO:0000313" key="8">
    <source>
        <dbReference type="Proteomes" id="UP000284219"/>
    </source>
</evidence>
<dbReference type="Proteomes" id="UP000284219">
    <property type="component" value="Unassembled WGS sequence"/>
</dbReference>
<dbReference type="EMBL" id="MCHY01000009">
    <property type="protein sequence ID" value="RKD22933.1"/>
    <property type="molecule type" value="Genomic_DNA"/>
</dbReference>
<evidence type="ECO:0000256" key="2">
    <source>
        <dbReference type="ARBA" id="ARBA00009773"/>
    </source>
</evidence>
<comment type="caution">
    <text evidence="7">The sequence shown here is derived from an EMBL/GenBank/DDBJ whole genome shotgun (WGS) entry which is preliminary data.</text>
</comment>
<dbReference type="InterPro" id="IPR002549">
    <property type="entry name" value="AI-2E-like"/>
</dbReference>
<feature type="transmembrane region" description="Helical" evidence="6">
    <location>
        <begin position="27"/>
        <end position="44"/>
    </location>
</feature>
<evidence type="ECO:0000256" key="1">
    <source>
        <dbReference type="ARBA" id="ARBA00004141"/>
    </source>
</evidence>
<evidence type="ECO:0000256" key="6">
    <source>
        <dbReference type="SAM" id="Phobius"/>
    </source>
</evidence>
<dbReference type="AlphaFoldDB" id="A0A419SGM2"/>
<gene>
    <name evidence="7" type="ORF">BEP19_11925</name>
</gene>
<evidence type="ECO:0000256" key="3">
    <source>
        <dbReference type="ARBA" id="ARBA00022692"/>
    </source>
</evidence>
<dbReference type="GO" id="GO:0016020">
    <property type="term" value="C:membrane"/>
    <property type="evidence" value="ECO:0007669"/>
    <property type="project" value="UniProtKB-SubCell"/>
</dbReference>
<dbReference type="OrthoDB" id="9774361at2"/>
<feature type="transmembrane region" description="Helical" evidence="6">
    <location>
        <begin position="232"/>
        <end position="261"/>
    </location>
</feature>
<evidence type="ECO:0000256" key="5">
    <source>
        <dbReference type="ARBA" id="ARBA00023136"/>
    </source>
</evidence>
<feature type="transmembrane region" description="Helical" evidence="6">
    <location>
        <begin position="268"/>
        <end position="286"/>
    </location>
</feature>
<accession>A0A419SGM2</accession>
<comment type="similarity">
    <text evidence="2">Belongs to the autoinducer-2 exporter (AI-2E) (TC 2.A.86) family.</text>
</comment>
<dbReference type="PANTHER" id="PTHR21716">
    <property type="entry name" value="TRANSMEMBRANE PROTEIN"/>
    <property type="match status" value="1"/>
</dbReference>
<keyword evidence="5 6" id="KW-0472">Membrane</keyword>
<keyword evidence="3 6" id="KW-0812">Transmembrane</keyword>